<protein>
    <submittedName>
        <fullName evidence="1">Uncharacterized protein</fullName>
    </submittedName>
</protein>
<dbReference type="Proteomes" id="UP000499080">
    <property type="component" value="Unassembled WGS sequence"/>
</dbReference>
<dbReference type="EMBL" id="BGPR01000256">
    <property type="protein sequence ID" value="GBM08386.1"/>
    <property type="molecule type" value="Genomic_DNA"/>
</dbReference>
<dbReference type="AlphaFoldDB" id="A0A4Y2CWS6"/>
<accession>A0A4Y2CWS6</accession>
<name>A0A4Y2CWS6_ARAVE</name>
<proteinExistence type="predicted"/>
<gene>
    <name evidence="1" type="ORF">AVEN_108381_1</name>
</gene>
<organism evidence="1 2">
    <name type="scientific">Araneus ventricosus</name>
    <name type="common">Orbweaver spider</name>
    <name type="synonym">Epeira ventricosa</name>
    <dbReference type="NCBI Taxonomy" id="182803"/>
    <lineage>
        <taxon>Eukaryota</taxon>
        <taxon>Metazoa</taxon>
        <taxon>Ecdysozoa</taxon>
        <taxon>Arthropoda</taxon>
        <taxon>Chelicerata</taxon>
        <taxon>Arachnida</taxon>
        <taxon>Araneae</taxon>
        <taxon>Araneomorphae</taxon>
        <taxon>Entelegynae</taxon>
        <taxon>Araneoidea</taxon>
        <taxon>Araneidae</taxon>
        <taxon>Araneus</taxon>
    </lineage>
</organism>
<evidence type="ECO:0000313" key="2">
    <source>
        <dbReference type="Proteomes" id="UP000499080"/>
    </source>
</evidence>
<comment type="caution">
    <text evidence="1">The sequence shown here is derived from an EMBL/GenBank/DDBJ whole genome shotgun (WGS) entry which is preliminary data.</text>
</comment>
<keyword evidence="2" id="KW-1185">Reference proteome</keyword>
<reference evidence="1 2" key="1">
    <citation type="journal article" date="2019" name="Sci. Rep.">
        <title>Orb-weaving spider Araneus ventricosus genome elucidates the spidroin gene catalogue.</title>
        <authorList>
            <person name="Kono N."/>
            <person name="Nakamura H."/>
            <person name="Ohtoshi R."/>
            <person name="Moran D.A.P."/>
            <person name="Shinohara A."/>
            <person name="Yoshida Y."/>
            <person name="Fujiwara M."/>
            <person name="Mori M."/>
            <person name="Tomita M."/>
            <person name="Arakawa K."/>
        </authorList>
    </citation>
    <scope>NUCLEOTIDE SEQUENCE [LARGE SCALE GENOMIC DNA]</scope>
</reference>
<evidence type="ECO:0000313" key="1">
    <source>
        <dbReference type="EMBL" id="GBM08386.1"/>
    </source>
</evidence>
<sequence>MKRQWLHLERIFSCPYSAILSIDRTLEMEMGFVCPQNVPWPCCNAKASQHCRMFCKILQTVPTGMPKVREIPRALHVPKALLDASCNAVATSSTDIEAIAFLPLPHFTSNEPDSSNLSIIFFRPNAVIGSEPLLKPFNVRNFFNAITAQSPFL</sequence>